<dbReference type="EMBL" id="CP031310">
    <property type="protein sequence ID" value="QCC50869.1"/>
    <property type="molecule type" value="Genomic_DNA"/>
</dbReference>
<keyword evidence="3" id="KW-1185">Reference proteome</keyword>
<evidence type="ECO:0000313" key="2">
    <source>
        <dbReference type="EMBL" id="QCC50869.1"/>
    </source>
</evidence>
<name>A0A4D6HAA9_9EURY</name>
<dbReference type="Proteomes" id="UP000296706">
    <property type="component" value="Chromosome"/>
</dbReference>
<proteinExistence type="predicted"/>
<reference evidence="2 3" key="1">
    <citation type="journal article" date="2019" name="Nat. Commun.">
        <title>A new type of DNA phosphorothioation-based antiviral system in archaea.</title>
        <authorList>
            <person name="Xiong L."/>
            <person name="Liu S."/>
            <person name="Chen S."/>
            <person name="Xiao Y."/>
            <person name="Zhu B."/>
            <person name="Gao Y."/>
            <person name="Zhang Y."/>
            <person name="Chen B."/>
            <person name="Luo J."/>
            <person name="Deng Z."/>
            <person name="Chen X."/>
            <person name="Wang L."/>
            <person name="Chen S."/>
        </authorList>
    </citation>
    <scope>NUCLEOTIDE SEQUENCE [LARGE SCALE GENOMIC DNA]</scope>
    <source>
        <strain evidence="2 3">CBA1105</strain>
    </source>
</reference>
<dbReference type="OrthoDB" id="293514at2157"/>
<dbReference type="Pfam" id="PF09579">
    <property type="entry name" value="Spore_YtfJ"/>
    <property type="match status" value="1"/>
</dbReference>
<feature type="region of interest" description="Disordered" evidence="1">
    <location>
        <begin position="64"/>
        <end position="90"/>
    </location>
</feature>
<organism evidence="2 3">
    <name type="scientific">Halapricum salinum</name>
    <dbReference type="NCBI Taxonomy" id="1457250"/>
    <lineage>
        <taxon>Archaea</taxon>
        <taxon>Methanobacteriati</taxon>
        <taxon>Methanobacteriota</taxon>
        <taxon>Stenosarchaea group</taxon>
        <taxon>Halobacteria</taxon>
        <taxon>Halobacteriales</taxon>
        <taxon>Haloarculaceae</taxon>
        <taxon>Halapricum</taxon>
    </lineage>
</organism>
<evidence type="ECO:0008006" key="4">
    <source>
        <dbReference type="Google" id="ProtNLM"/>
    </source>
</evidence>
<dbReference type="RefSeq" id="WP_079979581.1">
    <property type="nucleotide sequence ID" value="NZ_CP031310.1"/>
</dbReference>
<dbReference type="KEGG" id="hsn:DV733_06245"/>
<gene>
    <name evidence="2" type="ORF">DV733_06245</name>
</gene>
<accession>A0A4D6HAA9</accession>
<evidence type="ECO:0000256" key="1">
    <source>
        <dbReference type="SAM" id="MobiDB-lite"/>
    </source>
</evidence>
<feature type="compositionally biased region" description="Gly residues" evidence="1">
    <location>
        <begin position="78"/>
        <end position="87"/>
    </location>
</feature>
<evidence type="ECO:0000313" key="3">
    <source>
        <dbReference type="Proteomes" id="UP000296706"/>
    </source>
</evidence>
<dbReference type="InterPro" id="IPR014229">
    <property type="entry name" value="Spore_YtfJ"/>
</dbReference>
<protein>
    <recommendedName>
        <fullName evidence="4">Sporulation protein</fullName>
    </recommendedName>
</protein>
<dbReference type="AlphaFoldDB" id="A0A4D6HAA9"/>
<dbReference type="PANTHER" id="PTHR39162">
    <property type="entry name" value="GLL3345 PROTEIN"/>
    <property type="match status" value="1"/>
</dbReference>
<sequence>MSIVQSFDAITDRLQHSAGSNAVFGEPIVAEGKTIIPVARIRYGFGGGFGAAETATEIDVFDEEFGEEEHDGDERPTGEGGGMGGGVDASPVGVVEITETETRFVRFADRRRLAAVFFGGLVLGGLLARRGREE</sequence>
<dbReference type="GeneID" id="39847447"/>
<dbReference type="PANTHER" id="PTHR39162:SF1">
    <property type="entry name" value="SPORULATION PROTEIN YTFJ"/>
    <property type="match status" value="1"/>
</dbReference>